<dbReference type="Proteomes" id="UP001589890">
    <property type="component" value="Unassembled WGS sequence"/>
</dbReference>
<sequence>MTRAEALAVATETVNKLAPPTNARGYTDGASPLRERGDLIIRMAEFLCASEPAVMTDPNA</sequence>
<comment type="caution">
    <text evidence="1">The sequence shown here is derived from an EMBL/GenBank/DDBJ whole genome shotgun (WGS) entry which is preliminary data.</text>
</comment>
<evidence type="ECO:0000313" key="1">
    <source>
        <dbReference type="EMBL" id="MFC0623798.1"/>
    </source>
</evidence>
<keyword evidence="2" id="KW-1185">Reference proteome</keyword>
<dbReference type="RefSeq" id="WP_380044498.1">
    <property type="nucleotide sequence ID" value="NZ_JBHLTC010000006.1"/>
</dbReference>
<name>A0ABV6QGX6_9ACTN</name>
<evidence type="ECO:0000313" key="2">
    <source>
        <dbReference type="Proteomes" id="UP001589890"/>
    </source>
</evidence>
<reference evidence="1 2" key="1">
    <citation type="submission" date="2024-09" db="EMBL/GenBank/DDBJ databases">
        <authorList>
            <person name="Sun Q."/>
            <person name="Mori K."/>
        </authorList>
    </citation>
    <scope>NUCLEOTIDE SEQUENCE [LARGE SCALE GENOMIC DNA]</scope>
    <source>
        <strain evidence="1 2">CGMCC 1.15906</strain>
    </source>
</reference>
<proteinExistence type="predicted"/>
<evidence type="ECO:0008006" key="3">
    <source>
        <dbReference type="Google" id="ProtNLM"/>
    </source>
</evidence>
<organism evidence="1 2">
    <name type="scientific">Kribbella deserti</name>
    <dbReference type="NCBI Taxonomy" id="1926257"/>
    <lineage>
        <taxon>Bacteria</taxon>
        <taxon>Bacillati</taxon>
        <taxon>Actinomycetota</taxon>
        <taxon>Actinomycetes</taxon>
        <taxon>Propionibacteriales</taxon>
        <taxon>Kribbellaceae</taxon>
        <taxon>Kribbella</taxon>
    </lineage>
</organism>
<dbReference type="EMBL" id="JBHLTC010000006">
    <property type="protein sequence ID" value="MFC0623798.1"/>
    <property type="molecule type" value="Genomic_DNA"/>
</dbReference>
<protein>
    <recommendedName>
        <fullName evidence="3">DUF222 domain-containing protein</fullName>
    </recommendedName>
</protein>
<gene>
    <name evidence="1" type="ORF">ACFFGN_06975</name>
</gene>
<accession>A0ABV6QGX6</accession>